<keyword evidence="2" id="KW-1185">Reference proteome</keyword>
<name>A0ABR2SNJ0_9ROSI</name>
<sequence length="107" mass="12251">MECDDRRTVLERSMALVWTTKQGEDALRLFYSNPECGRYISVVKHIGALLKQNWLVQCRRIHWNGNRVADAMAKLPDLSCFECSCFLRPPLFVAGVLKADMDMLTVS</sequence>
<protein>
    <recommendedName>
        <fullName evidence="3">RNase H type-1 domain-containing protein</fullName>
    </recommendedName>
</protein>
<evidence type="ECO:0008006" key="3">
    <source>
        <dbReference type="Google" id="ProtNLM"/>
    </source>
</evidence>
<comment type="caution">
    <text evidence="1">The sequence shown here is derived from an EMBL/GenBank/DDBJ whole genome shotgun (WGS) entry which is preliminary data.</text>
</comment>
<proteinExistence type="predicted"/>
<dbReference type="EMBL" id="JBBPBN010000013">
    <property type="protein sequence ID" value="KAK9026497.1"/>
    <property type="molecule type" value="Genomic_DNA"/>
</dbReference>
<dbReference type="Proteomes" id="UP001396334">
    <property type="component" value="Unassembled WGS sequence"/>
</dbReference>
<accession>A0ABR2SNJ0</accession>
<evidence type="ECO:0000313" key="1">
    <source>
        <dbReference type="EMBL" id="KAK9026497.1"/>
    </source>
</evidence>
<gene>
    <name evidence="1" type="ORF">V6N11_039335</name>
</gene>
<evidence type="ECO:0000313" key="2">
    <source>
        <dbReference type="Proteomes" id="UP001396334"/>
    </source>
</evidence>
<organism evidence="1 2">
    <name type="scientific">Hibiscus sabdariffa</name>
    <name type="common">roselle</name>
    <dbReference type="NCBI Taxonomy" id="183260"/>
    <lineage>
        <taxon>Eukaryota</taxon>
        <taxon>Viridiplantae</taxon>
        <taxon>Streptophyta</taxon>
        <taxon>Embryophyta</taxon>
        <taxon>Tracheophyta</taxon>
        <taxon>Spermatophyta</taxon>
        <taxon>Magnoliopsida</taxon>
        <taxon>eudicotyledons</taxon>
        <taxon>Gunneridae</taxon>
        <taxon>Pentapetalae</taxon>
        <taxon>rosids</taxon>
        <taxon>malvids</taxon>
        <taxon>Malvales</taxon>
        <taxon>Malvaceae</taxon>
        <taxon>Malvoideae</taxon>
        <taxon>Hibiscus</taxon>
    </lineage>
</organism>
<reference evidence="1 2" key="1">
    <citation type="journal article" date="2024" name="G3 (Bethesda)">
        <title>Genome assembly of Hibiscus sabdariffa L. provides insights into metabolisms of medicinal natural products.</title>
        <authorList>
            <person name="Kim T."/>
        </authorList>
    </citation>
    <scope>NUCLEOTIDE SEQUENCE [LARGE SCALE GENOMIC DNA]</scope>
    <source>
        <strain evidence="1">TK-2024</strain>
        <tissue evidence="1">Old leaves</tissue>
    </source>
</reference>